<dbReference type="Pfam" id="PF12906">
    <property type="entry name" value="RINGv"/>
    <property type="match status" value="1"/>
</dbReference>
<organism evidence="6 7">
    <name type="scientific">Paramecium primaurelia</name>
    <dbReference type="NCBI Taxonomy" id="5886"/>
    <lineage>
        <taxon>Eukaryota</taxon>
        <taxon>Sar</taxon>
        <taxon>Alveolata</taxon>
        <taxon>Ciliophora</taxon>
        <taxon>Intramacronucleata</taxon>
        <taxon>Oligohymenophorea</taxon>
        <taxon>Peniculida</taxon>
        <taxon>Parameciidae</taxon>
        <taxon>Paramecium</taxon>
    </lineage>
</organism>
<evidence type="ECO:0000256" key="1">
    <source>
        <dbReference type="ARBA" id="ARBA00022723"/>
    </source>
</evidence>
<accession>A0A8S1N8A2</accession>
<comment type="caution">
    <text evidence="6">The sequence shown here is derived from an EMBL/GenBank/DDBJ whole genome shotgun (WGS) entry which is preliminary data.</text>
</comment>
<dbReference type="PROSITE" id="PS50006">
    <property type="entry name" value="FHA_DOMAIN"/>
    <property type="match status" value="1"/>
</dbReference>
<evidence type="ECO:0008006" key="8">
    <source>
        <dbReference type="Google" id="ProtNLM"/>
    </source>
</evidence>
<dbReference type="Proteomes" id="UP000688137">
    <property type="component" value="Unassembled WGS sequence"/>
</dbReference>
<evidence type="ECO:0000313" key="6">
    <source>
        <dbReference type="EMBL" id="CAD8086276.1"/>
    </source>
</evidence>
<name>A0A8S1N8A2_PARPR</name>
<keyword evidence="3" id="KW-0862">Zinc</keyword>
<dbReference type="CDD" id="cd00060">
    <property type="entry name" value="FHA"/>
    <property type="match status" value="1"/>
</dbReference>
<evidence type="ECO:0000256" key="3">
    <source>
        <dbReference type="ARBA" id="ARBA00022833"/>
    </source>
</evidence>
<dbReference type="PANTHER" id="PTHR46210:SF1">
    <property type="entry name" value="FHA DOMAIN-CONTAINING PROTEIN"/>
    <property type="match status" value="1"/>
</dbReference>
<dbReference type="SMART" id="SM00240">
    <property type="entry name" value="FHA"/>
    <property type="match status" value="1"/>
</dbReference>
<dbReference type="SMART" id="SM00744">
    <property type="entry name" value="RINGv"/>
    <property type="match status" value="1"/>
</dbReference>
<dbReference type="EMBL" id="CAJJDM010000079">
    <property type="protein sequence ID" value="CAD8086276.1"/>
    <property type="molecule type" value="Genomic_DNA"/>
</dbReference>
<dbReference type="InterPro" id="IPR000253">
    <property type="entry name" value="FHA_dom"/>
</dbReference>
<sequence>MGVTCSRIKRLKSFKIIELPYNDSLIKKQLDFIFKVMFKNRKSYLIGSRDLSPYKKQTKKKYLKSNKQLIELHNQKIENAFWKVIQPIQISDLSTLEKQKFYINSLIKLGRVMLTMLYDSFAYEFDDKAIPDEMEERNKLNDSYFIESQVQYRFCLCKLATLENHIISPCKCAGSIKFVHLNCLQFWLNSQSKKKRIKWSSFKFKLFYYNICDVNKPKEPYLLIQINHNDKNKEQGLYVIEIKNRNIIKIERTQDCDIKLHDISVSRHHASIVINQNDQSFHIQDNCSKFGTLVLAQESDLQIHLHSQKRLALHVGRVVIVVKIQKKINKKKFNKYRVPSQAEVFRQIKQNEDKDEDKEIYGEQQLLDDEEEILINDPAYDKDQDINKFNNINFISGSIIKKSEYIYIYIIYYYFIDQFNLLVKLIQLFKYQFLDQSKDVDRDCIKNISNLYCLYKNSQKNSIISVMSLNYVNFILCF</sequence>
<evidence type="ECO:0000259" key="4">
    <source>
        <dbReference type="PROSITE" id="PS50006"/>
    </source>
</evidence>
<dbReference type="Pfam" id="PF00498">
    <property type="entry name" value="FHA"/>
    <property type="match status" value="1"/>
</dbReference>
<keyword evidence="7" id="KW-1185">Reference proteome</keyword>
<dbReference type="GO" id="GO:0008270">
    <property type="term" value="F:zinc ion binding"/>
    <property type="evidence" value="ECO:0007669"/>
    <property type="project" value="UniProtKB-KW"/>
</dbReference>
<proteinExistence type="predicted"/>
<protein>
    <recommendedName>
        <fullName evidence="8">FHA domain protein</fullName>
    </recommendedName>
</protein>
<gene>
    <name evidence="6" type="ORF">PPRIM_AZ9-3.1.T0760094</name>
</gene>
<keyword evidence="1" id="KW-0479">Metal-binding</keyword>
<evidence type="ECO:0000256" key="2">
    <source>
        <dbReference type="ARBA" id="ARBA00022771"/>
    </source>
</evidence>
<feature type="domain" description="FHA" evidence="4">
    <location>
        <begin position="248"/>
        <end position="294"/>
    </location>
</feature>
<feature type="domain" description="RING-CH-type" evidence="5">
    <location>
        <begin position="144"/>
        <end position="207"/>
    </location>
</feature>
<keyword evidence="2" id="KW-0863">Zinc-finger</keyword>
<dbReference type="CDD" id="cd16495">
    <property type="entry name" value="RING_CH-C4HC3_MARCH"/>
    <property type="match status" value="1"/>
</dbReference>
<reference evidence="6" key="1">
    <citation type="submission" date="2021-01" db="EMBL/GenBank/DDBJ databases">
        <authorList>
            <consortium name="Genoscope - CEA"/>
            <person name="William W."/>
        </authorList>
    </citation>
    <scope>NUCLEOTIDE SEQUENCE</scope>
</reference>
<dbReference type="AlphaFoldDB" id="A0A8S1N8A2"/>
<dbReference type="PROSITE" id="PS51292">
    <property type="entry name" value="ZF_RING_CH"/>
    <property type="match status" value="1"/>
</dbReference>
<evidence type="ECO:0000313" key="7">
    <source>
        <dbReference type="Proteomes" id="UP000688137"/>
    </source>
</evidence>
<dbReference type="PANTHER" id="PTHR46210">
    <property type="entry name" value="FHA DOMAIN-CONTAINING PROTEIN"/>
    <property type="match status" value="1"/>
</dbReference>
<dbReference type="InterPro" id="IPR011016">
    <property type="entry name" value="Znf_RING-CH"/>
</dbReference>
<evidence type="ECO:0000259" key="5">
    <source>
        <dbReference type="PROSITE" id="PS51292"/>
    </source>
</evidence>